<dbReference type="HOGENOM" id="CLU_131572_0_0_10"/>
<organism evidence="1 2">
    <name type="scientific">Sphingobacterium spiritivorum ATCC 33861</name>
    <dbReference type="NCBI Taxonomy" id="525373"/>
    <lineage>
        <taxon>Bacteria</taxon>
        <taxon>Pseudomonadati</taxon>
        <taxon>Bacteroidota</taxon>
        <taxon>Sphingobacteriia</taxon>
        <taxon>Sphingobacteriales</taxon>
        <taxon>Sphingobacteriaceae</taxon>
        <taxon>Sphingobacterium</taxon>
    </lineage>
</organism>
<gene>
    <name evidence="1" type="ORF">HMPREF0766_12667</name>
</gene>
<comment type="caution">
    <text evidence="1">The sequence shown here is derived from an EMBL/GenBank/DDBJ whole genome shotgun (WGS) entry which is preliminary data.</text>
</comment>
<accession>D7VNU7</accession>
<dbReference type="GeneID" id="95427752"/>
<evidence type="ECO:0008006" key="3">
    <source>
        <dbReference type="Google" id="ProtNLM"/>
    </source>
</evidence>
<protein>
    <recommendedName>
        <fullName evidence="3">N-acetyltransferase domain-containing protein</fullName>
    </recommendedName>
</protein>
<dbReference type="AlphaFoldDB" id="D7VNU7"/>
<keyword evidence="2" id="KW-1185">Reference proteome</keyword>
<evidence type="ECO:0000313" key="2">
    <source>
        <dbReference type="Proteomes" id="UP000006258"/>
    </source>
</evidence>
<name>D7VNU7_SPHSI</name>
<sequence length="154" mass="17610">MKNYVYKEAKAFSTNEINIFKNILINANEVSEVTFDGLIEKNPKLLIVGNIKEPLGIAALKNPNKTYKEKVFRLSGTEKDSKEYRFELGWVVSLEKGNGNKIVELISNSENNIYSTVREKNQKMISLLKKYGFSQAGNSYKSERGDYQILLFVK</sequence>
<dbReference type="EMBL" id="ACHA02000011">
    <property type="protein sequence ID" value="EFK57594.1"/>
    <property type="molecule type" value="Genomic_DNA"/>
</dbReference>
<dbReference type="eggNOG" id="COG1670">
    <property type="taxonomic scope" value="Bacteria"/>
</dbReference>
<dbReference type="STRING" id="525373.HMPREF0766_12667"/>
<evidence type="ECO:0000313" key="1">
    <source>
        <dbReference type="EMBL" id="EFK57594.1"/>
    </source>
</evidence>
<dbReference type="Proteomes" id="UP000006258">
    <property type="component" value="Unassembled WGS sequence"/>
</dbReference>
<proteinExistence type="predicted"/>
<dbReference type="RefSeq" id="WP_002993298.1">
    <property type="nucleotide sequence ID" value="NZ_GL379770.1"/>
</dbReference>
<dbReference type="OrthoDB" id="1454288at2"/>
<reference evidence="1" key="1">
    <citation type="submission" date="2010-07" db="EMBL/GenBank/DDBJ databases">
        <authorList>
            <person name="Muzny D."/>
            <person name="Qin X."/>
            <person name="Buhay C."/>
            <person name="Dugan-Rocha S."/>
            <person name="Ding Y."/>
            <person name="Chen G."/>
            <person name="Hawes A."/>
            <person name="Holder M."/>
            <person name="Jhangiani S."/>
            <person name="Johnson A."/>
            <person name="Khan Z."/>
            <person name="Li Z."/>
            <person name="Liu W."/>
            <person name="Liu X."/>
            <person name="Perez L."/>
            <person name="Shen H."/>
            <person name="Wang Q."/>
            <person name="Watt J."/>
            <person name="Xi L."/>
            <person name="Xin Y."/>
            <person name="Zhou J."/>
            <person name="Deng J."/>
            <person name="Jiang H."/>
            <person name="Liu Y."/>
            <person name="Qu J."/>
            <person name="Song X.-Z."/>
            <person name="Zhang L."/>
            <person name="Villasana D."/>
            <person name="Johnson A."/>
            <person name="Liu J."/>
            <person name="Liyanage D."/>
            <person name="Lorensuhewa L."/>
            <person name="Robinson T."/>
            <person name="Song A."/>
            <person name="Song B.-B."/>
            <person name="Dinh H."/>
            <person name="Thornton R."/>
            <person name="Coyle M."/>
            <person name="Francisco L."/>
            <person name="Jackson L."/>
            <person name="Javaid M."/>
            <person name="Korchina V."/>
            <person name="Kovar C."/>
            <person name="Mata R."/>
            <person name="Mathew T."/>
            <person name="Ngo R."/>
            <person name="Nguyen L."/>
            <person name="Nguyen N."/>
            <person name="Okwuonu G."/>
            <person name="Ongeri F."/>
            <person name="Pham C."/>
            <person name="Simmons D."/>
            <person name="Wilczek-Boney K."/>
            <person name="Hale W."/>
            <person name="Jakkamsetti A."/>
            <person name="Pham P."/>
            <person name="Ruth R."/>
            <person name="San Lucas F."/>
            <person name="Warren J."/>
            <person name="Zhang J."/>
            <person name="Zhao Z."/>
            <person name="Zhou C."/>
            <person name="Zhu D."/>
            <person name="Lee S."/>
            <person name="Bess C."/>
            <person name="Blankenburg K."/>
            <person name="Forbes L."/>
            <person name="Fu Q."/>
            <person name="Gubbala S."/>
            <person name="Hirani K."/>
            <person name="Jayaseelan J.C."/>
            <person name="Lara F."/>
            <person name="Munidasa M."/>
            <person name="Palculict T."/>
            <person name="Patil S."/>
            <person name="Pu L.-L."/>
            <person name="Saada N."/>
            <person name="Tang L."/>
            <person name="Weissenberger G."/>
            <person name="Zhu Y."/>
            <person name="Hemphill L."/>
            <person name="Shang Y."/>
            <person name="Youmans B."/>
            <person name="Ayvaz T."/>
            <person name="Ross M."/>
            <person name="Santibanez J."/>
            <person name="Aqrawi P."/>
            <person name="Gross S."/>
            <person name="Joshi V."/>
            <person name="Fowler G."/>
            <person name="Nazareth L."/>
            <person name="Reid J."/>
            <person name="Worley K."/>
            <person name="Petrosino J."/>
            <person name="Highlander S."/>
            <person name="Gibbs R."/>
        </authorList>
    </citation>
    <scope>NUCLEOTIDE SEQUENCE [LARGE SCALE GENOMIC DNA]</scope>
    <source>
        <strain evidence="1">ATCC 33861</strain>
    </source>
</reference>